<keyword evidence="4" id="KW-1185">Reference proteome</keyword>
<dbReference type="PANTHER" id="PTHR46599">
    <property type="entry name" value="PIGGYBAC TRANSPOSABLE ELEMENT-DERIVED PROTEIN 4"/>
    <property type="match status" value="1"/>
</dbReference>
<evidence type="ECO:0000313" key="3">
    <source>
        <dbReference type="EMBL" id="KAK9875731.1"/>
    </source>
</evidence>
<name>A0AAW1U731_9CUCU</name>
<accession>A0AAW1U731</accession>
<dbReference type="InterPro" id="IPR029526">
    <property type="entry name" value="PGBD"/>
</dbReference>
<organism evidence="3 4">
    <name type="scientific">Henosepilachna vigintioctopunctata</name>
    <dbReference type="NCBI Taxonomy" id="420089"/>
    <lineage>
        <taxon>Eukaryota</taxon>
        <taxon>Metazoa</taxon>
        <taxon>Ecdysozoa</taxon>
        <taxon>Arthropoda</taxon>
        <taxon>Hexapoda</taxon>
        <taxon>Insecta</taxon>
        <taxon>Pterygota</taxon>
        <taxon>Neoptera</taxon>
        <taxon>Endopterygota</taxon>
        <taxon>Coleoptera</taxon>
        <taxon>Polyphaga</taxon>
        <taxon>Cucujiformia</taxon>
        <taxon>Coccinelloidea</taxon>
        <taxon>Coccinellidae</taxon>
        <taxon>Epilachninae</taxon>
        <taxon>Epilachnini</taxon>
        <taxon>Henosepilachna</taxon>
    </lineage>
</organism>
<comment type="caution">
    <text evidence="3">The sequence shown here is derived from an EMBL/GenBank/DDBJ whole genome shotgun (WGS) entry which is preliminary data.</text>
</comment>
<protein>
    <recommendedName>
        <fullName evidence="2">PiggyBac transposable element-derived protein domain-containing protein</fullName>
    </recommendedName>
</protein>
<dbReference type="Pfam" id="PF13843">
    <property type="entry name" value="DDE_Tnp_1_7"/>
    <property type="match status" value="1"/>
</dbReference>
<dbReference type="EMBL" id="JARQZJ010000034">
    <property type="protein sequence ID" value="KAK9875731.1"/>
    <property type="molecule type" value="Genomic_DNA"/>
</dbReference>
<proteinExistence type="predicted"/>
<dbReference type="AlphaFoldDB" id="A0AAW1U731"/>
<reference evidence="3 4" key="1">
    <citation type="submission" date="2023-03" db="EMBL/GenBank/DDBJ databases">
        <title>Genome insight into feeding habits of ladybird beetles.</title>
        <authorList>
            <person name="Li H.-S."/>
            <person name="Huang Y.-H."/>
            <person name="Pang H."/>
        </authorList>
    </citation>
    <scope>NUCLEOTIDE SEQUENCE [LARGE SCALE GENOMIC DNA]</scope>
    <source>
        <strain evidence="3">SYSU_2023b</strain>
        <tissue evidence="3">Whole body</tissue>
    </source>
</reference>
<evidence type="ECO:0000256" key="1">
    <source>
        <dbReference type="SAM" id="MobiDB-lite"/>
    </source>
</evidence>
<feature type="region of interest" description="Disordered" evidence="1">
    <location>
        <begin position="36"/>
        <end position="73"/>
    </location>
</feature>
<feature type="region of interest" description="Disordered" evidence="1">
    <location>
        <begin position="1"/>
        <end position="22"/>
    </location>
</feature>
<feature type="domain" description="PiggyBac transposable element-derived protein" evidence="2">
    <location>
        <begin position="116"/>
        <end position="459"/>
    </location>
</feature>
<gene>
    <name evidence="3" type="ORF">WA026_009529</name>
</gene>
<dbReference type="PANTHER" id="PTHR46599:SF3">
    <property type="entry name" value="PIGGYBAC TRANSPOSABLE ELEMENT-DERIVED PROTEIN 4"/>
    <property type="match status" value="1"/>
</dbReference>
<feature type="compositionally biased region" description="Acidic residues" evidence="1">
    <location>
        <begin position="36"/>
        <end position="48"/>
    </location>
</feature>
<evidence type="ECO:0000259" key="2">
    <source>
        <dbReference type="Pfam" id="PF13843"/>
    </source>
</evidence>
<dbReference type="Proteomes" id="UP001431783">
    <property type="component" value="Unassembled WGS sequence"/>
</dbReference>
<sequence>MKRNTDFAGCSSPERKKLKTEPYSACDSDIEFEYGDVLEDSDRDDLDDDYWRSSDSGDSDLDEKPEGFSDNEEFADNAYPVCSKSFNLDWVDDPASMQHYEFTKFESLLVAAPEPTPLEYFRMMLTDEILAKIVEDANNNALEIFMSEKTKEKSMICQWKPLTIDEFLVFLGVLLHMGNVKMTRLHNYWKRDPLFLVKGIAMSMGRNRFLIILRALNFCTKNKTEKLCRIRPLVEHFNKTMNDVFYPGRELNMSEPMVVCWDRTGFHRFMNNDKRKYGIKFHLLKNPGGLIQKFTIDSGTPEHAFKVVMNLMKEKLNAGHHLYLDEYYSSLVLVKELLSKKTHCTGLVESNCKFISESVRTKKLNRGETIASYCDGVMVGKWKKIRSLMYISSRYENVMIKVENGTKEKKSKPVAVVEYRKNMSGIDRYNQMQYLSDRKTIRWGTKVFVHILEMMVFNTHFLFNKFSGKRITLFDFRLSVIKDLLPSMEEPVPVLGMPMGHILTKRPIAPGRRHALRKKCKKCSREGRRTDTIYMCMACPDEAGYCLYCSVIYHK</sequence>
<evidence type="ECO:0000313" key="4">
    <source>
        <dbReference type="Proteomes" id="UP001431783"/>
    </source>
</evidence>